<reference evidence="3" key="1">
    <citation type="submission" date="2024-07" db="EMBL/GenBank/DDBJ databases">
        <title>Two chromosome-level genome assemblies of Korean endemic species Abeliophyllum distichum and Forsythia ovata (Oleaceae).</title>
        <authorList>
            <person name="Jang H."/>
        </authorList>
    </citation>
    <scope>NUCLEOTIDE SEQUENCE [LARGE SCALE GENOMIC DNA]</scope>
</reference>
<evidence type="ECO:0000256" key="1">
    <source>
        <dbReference type="SAM" id="MobiDB-lite"/>
    </source>
</evidence>
<sequence>MPRMKMAARRSRSERPPSSSSSEEEDPQTKLNDRCPALIGKNVDLASFTFDVPSFNIENIFVGHLDEVNHYDIFLLDSIIRGRKLDFSYIMILHMNCVLSGTRAKALPYGMILTKNFQHIEVPIRDSVALLPKATDTIKTITLKRKIFKEDGQWVAKSKDFDDESGSSTLPFEGEEMDVDEDEPPPRPRSQRPSSSTYGFTEDHFYLINGRIDSLTSSVEDLHNTT</sequence>
<comment type="caution">
    <text evidence="2">The sequence shown here is derived from an EMBL/GenBank/DDBJ whole genome shotgun (WGS) entry which is preliminary data.</text>
</comment>
<gene>
    <name evidence="2" type="ORF">Adt_27403</name>
</gene>
<accession>A0ABD1RTM7</accession>
<feature type="region of interest" description="Disordered" evidence="1">
    <location>
        <begin position="1"/>
        <end position="33"/>
    </location>
</feature>
<dbReference type="AlphaFoldDB" id="A0ABD1RTM7"/>
<dbReference type="EMBL" id="JBFOLK010000008">
    <property type="protein sequence ID" value="KAL2491775.1"/>
    <property type="molecule type" value="Genomic_DNA"/>
</dbReference>
<feature type="compositionally biased region" description="Acidic residues" evidence="1">
    <location>
        <begin position="173"/>
        <end position="183"/>
    </location>
</feature>
<evidence type="ECO:0000313" key="3">
    <source>
        <dbReference type="Proteomes" id="UP001604336"/>
    </source>
</evidence>
<name>A0ABD1RTM7_9LAMI</name>
<dbReference type="Proteomes" id="UP001604336">
    <property type="component" value="Unassembled WGS sequence"/>
</dbReference>
<feature type="compositionally biased region" description="Basic residues" evidence="1">
    <location>
        <begin position="1"/>
        <end position="12"/>
    </location>
</feature>
<proteinExistence type="predicted"/>
<evidence type="ECO:0000313" key="2">
    <source>
        <dbReference type="EMBL" id="KAL2491775.1"/>
    </source>
</evidence>
<keyword evidence="3" id="KW-1185">Reference proteome</keyword>
<protein>
    <submittedName>
        <fullName evidence="2">Uncharacterized protein</fullName>
    </submittedName>
</protein>
<feature type="region of interest" description="Disordered" evidence="1">
    <location>
        <begin position="159"/>
        <end position="200"/>
    </location>
</feature>
<organism evidence="2 3">
    <name type="scientific">Abeliophyllum distichum</name>
    <dbReference type="NCBI Taxonomy" id="126358"/>
    <lineage>
        <taxon>Eukaryota</taxon>
        <taxon>Viridiplantae</taxon>
        <taxon>Streptophyta</taxon>
        <taxon>Embryophyta</taxon>
        <taxon>Tracheophyta</taxon>
        <taxon>Spermatophyta</taxon>
        <taxon>Magnoliopsida</taxon>
        <taxon>eudicotyledons</taxon>
        <taxon>Gunneridae</taxon>
        <taxon>Pentapetalae</taxon>
        <taxon>asterids</taxon>
        <taxon>lamiids</taxon>
        <taxon>Lamiales</taxon>
        <taxon>Oleaceae</taxon>
        <taxon>Forsythieae</taxon>
        <taxon>Abeliophyllum</taxon>
    </lineage>
</organism>